<keyword evidence="1" id="KW-0732">Signal</keyword>
<dbReference type="InterPro" id="IPR046232">
    <property type="entry name" value="DUF6265"/>
</dbReference>
<proteinExistence type="predicted"/>
<evidence type="ECO:0000313" key="3">
    <source>
        <dbReference type="EMBL" id="WDE14024.1"/>
    </source>
</evidence>
<feature type="signal peptide" evidence="1">
    <location>
        <begin position="1"/>
        <end position="21"/>
    </location>
</feature>
<dbReference type="RefSeq" id="WP_274054488.1">
    <property type="nucleotide sequence ID" value="NZ_CP059693.1"/>
</dbReference>
<protein>
    <recommendedName>
        <fullName evidence="2">DUF6265 domain-containing protein</fullName>
    </recommendedName>
</protein>
<sequence length="157" mass="17890">MKIISVLLTFFFGFFCSYADARPCNSLRAVDWLLGSWRGTDGNNVIIESWQKVSPLTYEGLGETRSKASNALKGSESMRLVEMSNHVFYLAKVRHNELAVAFKLTRCSKRSAVFENPEHDFPQKLHYQLQGEHKLTVTVSNGKDEGFTINLDKRDVR</sequence>
<dbReference type="Proteomes" id="UP001215231">
    <property type="component" value="Chromosome"/>
</dbReference>
<dbReference type="EMBL" id="CP059693">
    <property type="protein sequence ID" value="WDE14024.1"/>
    <property type="molecule type" value="Genomic_DNA"/>
</dbReference>
<evidence type="ECO:0000259" key="2">
    <source>
        <dbReference type="Pfam" id="PF19780"/>
    </source>
</evidence>
<name>A0ABY7VJW3_9GAMM</name>
<accession>A0ABY7VJW3</accession>
<evidence type="ECO:0000256" key="1">
    <source>
        <dbReference type="SAM" id="SignalP"/>
    </source>
</evidence>
<gene>
    <name evidence="3" type="ORF">H3N35_11610</name>
</gene>
<keyword evidence="4" id="KW-1185">Reference proteome</keyword>
<feature type="domain" description="DUF6265" evidence="2">
    <location>
        <begin position="31"/>
        <end position="140"/>
    </location>
</feature>
<dbReference type="Pfam" id="PF19780">
    <property type="entry name" value="DUF6265"/>
    <property type="match status" value="1"/>
</dbReference>
<feature type="chain" id="PRO_5047470244" description="DUF6265 domain-containing protein" evidence="1">
    <location>
        <begin position="22"/>
        <end position="157"/>
    </location>
</feature>
<reference evidence="3 4" key="1">
    <citation type="journal article" date="2022" name="Mar. Drugs">
        <title>Bioassay-Guided Fractionation Leads to the Detection of Cholic Acid Generated by the Rare Thalassomonas sp.</title>
        <authorList>
            <person name="Pheiffer F."/>
            <person name="Schneider Y.K."/>
            <person name="Hansen E.H."/>
            <person name="Andersen J.H."/>
            <person name="Isaksson J."/>
            <person name="Busche T."/>
            <person name="R C."/>
            <person name="Kalinowski J."/>
            <person name="Zyl L.V."/>
            <person name="Trindade M."/>
        </authorList>
    </citation>
    <scope>NUCLEOTIDE SEQUENCE [LARGE SCALE GENOMIC DNA]</scope>
    <source>
        <strain evidence="3 4">A5K-61T</strain>
    </source>
</reference>
<evidence type="ECO:0000313" key="4">
    <source>
        <dbReference type="Proteomes" id="UP001215231"/>
    </source>
</evidence>
<organism evidence="3 4">
    <name type="scientific">Thalassomonas haliotis</name>
    <dbReference type="NCBI Taxonomy" id="485448"/>
    <lineage>
        <taxon>Bacteria</taxon>
        <taxon>Pseudomonadati</taxon>
        <taxon>Pseudomonadota</taxon>
        <taxon>Gammaproteobacteria</taxon>
        <taxon>Alteromonadales</taxon>
        <taxon>Colwelliaceae</taxon>
        <taxon>Thalassomonas</taxon>
    </lineage>
</organism>